<dbReference type="Pfam" id="PF07883">
    <property type="entry name" value="Cupin_2"/>
    <property type="match status" value="1"/>
</dbReference>
<evidence type="ECO:0000259" key="2">
    <source>
        <dbReference type="Pfam" id="PF02627"/>
    </source>
</evidence>
<dbReference type="Pfam" id="PF02627">
    <property type="entry name" value="CMD"/>
    <property type="match status" value="1"/>
</dbReference>
<name>A0A0F4KV02_9BIFI</name>
<dbReference type="CDD" id="cd02233">
    <property type="entry name" value="cupin_HNL-like"/>
    <property type="match status" value="1"/>
</dbReference>
<dbReference type="Gene3D" id="2.60.120.10">
    <property type="entry name" value="Jelly Rolls"/>
    <property type="match status" value="1"/>
</dbReference>
<organism evidence="4 5">
    <name type="scientific">Bifidobacterium asteroides</name>
    <dbReference type="NCBI Taxonomy" id="1684"/>
    <lineage>
        <taxon>Bacteria</taxon>
        <taxon>Bacillati</taxon>
        <taxon>Actinomycetota</taxon>
        <taxon>Actinomycetes</taxon>
        <taxon>Bifidobacteriales</taxon>
        <taxon>Bifidobacteriaceae</taxon>
        <taxon>Bifidobacterium</taxon>
    </lineage>
</organism>
<dbReference type="Proteomes" id="UP000033648">
    <property type="component" value="Unassembled WGS sequence"/>
</dbReference>
<sequence>MAIKQTAGHDQLGRLAPQFAHLNDDVLFGQVWSREDELSARDRSMITCAGLMSMGLFPQLKSHMAIAKGNGVTRTEMVALITHLAFYAGWPKAWSAFDLAKEVYGEGDSDDESQDTAAPATASKAGTEPDSGPYPLGDSADGPNFTGHVWLHPLTDPDAECSASNVTFAPGCVNRWHTHPHGQLLIVTAGQGWEQEEGHQPRRLEPGDVVFCPAGVRHWHGASGRSSMAHIAVTPASKGQSPVEWMEFPDPDQVATLG</sequence>
<dbReference type="PANTHER" id="PTHR43698">
    <property type="entry name" value="RIBD C-TERMINAL DOMAIN CONTAINING PROTEIN"/>
    <property type="match status" value="1"/>
</dbReference>
<dbReference type="PATRIC" id="fig|1684.4.peg.1710"/>
<dbReference type="SUPFAM" id="SSF51182">
    <property type="entry name" value="RmlC-like cupins"/>
    <property type="match status" value="1"/>
</dbReference>
<dbReference type="GO" id="GO:0051920">
    <property type="term" value="F:peroxiredoxin activity"/>
    <property type="evidence" value="ECO:0007669"/>
    <property type="project" value="InterPro"/>
</dbReference>
<dbReference type="InterPro" id="IPR013096">
    <property type="entry name" value="Cupin_2"/>
</dbReference>
<gene>
    <name evidence="4" type="ORF">JF69_15880</name>
</gene>
<comment type="caution">
    <text evidence="4">The sequence shown here is derived from an EMBL/GenBank/DDBJ whole genome shotgun (WGS) entry which is preliminary data.</text>
</comment>
<accession>A0A0F4KV02</accession>
<dbReference type="AlphaFoldDB" id="A0A0F4KV02"/>
<evidence type="ECO:0000256" key="1">
    <source>
        <dbReference type="SAM" id="MobiDB-lite"/>
    </source>
</evidence>
<dbReference type="SUPFAM" id="SSF69118">
    <property type="entry name" value="AhpD-like"/>
    <property type="match status" value="1"/>
</dbReference>
<dbReference type="InterPro" id="IPR047263">
    <property type="entry name" value="HNL-like_cupin"/>
</dbReference>
<dbReference type="InterPro" id="IPR029032">
    <property type="entry name" value="AhpD-like"/>
</dbReference>
<dbReference type="Gene3D" id="1.20.1290.10">
    <property type="entry name" value="AhpD-like"/>
    <property type="match status" value="1"/>
</dbReference>
<dbReference type="InterPro" id="IPR003779">
    <property type="entry name" value="CMD-like"/>
</dbReference>
<evidence type="ECO:0000313" key="4">
    <source>
        <dbReference type="EMBL" id="KJY49041.1"/>
    </source>
</evidence>
<feature type="compositionally biased region" description="Acidic residues" evidence="1">
    <location>
        <begin position="105"/>
        <end position="114"/>
    </location>
</feature>
<reference evidence="4 5" key="1">
    <citation type="submission" date="2014-12" db="EMBL/GenBank/DDBJ databases">
        <title>Comparative genomics of the lactic acid bacteria isolated from the honey bee gut.</title>
        <authorList>
            <person name="Ellegaard K.M."/>
            <person name="Tamarit D."/>
            <person name="Javelind E."/>
            <person name="Olofsson T."/>
            <person name="Andersson S.G."/>
            <person name="Vasquez A."/>
        </authorList>
    </citation>
    <scope>NUCLEOTIDE SEQUENCE [LARGE SCALE GENOMIC DNA]</scope>
    <source>
        <strain evidence="4 5">Bin2</strain>
    </source>
</reference>
<protein>
    <submittedName>
        <fullName evidence="4">Carboxymuconolactone decarboxylase</fullName>
    </submittedName>
</protein>
<evidence type="ECO:0000259" key="3">
    <source>
        <dbReference type="Pfam" id="PF07883"/>
    </source>
</evidence>
<dbReference type="EMBL" id="JWME01000014">
    <property type="protein sequence ID" value="KJY49041.1"/>
    <property type="molecule type" value="Genomic_DNA"/>
</dbReference>
<evidence type="ECO:0000313" key="5">
    <source>
        <dbReference type="Proteomes" id="UP000033648"/>
    </source>
</evidence>
<dbReference type="PANTHER" id="PTHR43698:SF1">
    <property type="entry name" value="BLL4564 PROTEIN"/>
    <property type="match status" value="1"/>
</dbReference>
<dbReference type="InterPro" id="IPR014710">
    <property type="entry name" value="RmlC-like_jellyroll"/>
</dbReference>
<proteinExistence type="predicted"/>
<feature type="region of interest" description="Disordered" evidence="1">
    <location>
        <begin position="105"/>
        <end position="139"/>
    </location>
</feature>
<dbReference type="OrthoDB" id="9802489at2"/>
<dbReference type="InterPro" id="IPR011051">
    <property type="entry name" value="RmlC_Cupin_sf"/>
</dbReference>
<feature type="domain" description="Carboxymuconolactone decarboxylase-like" evidence="2">
    <location>
        <begin position="17"/>
        <end position="102"/>
    </location>
</feature>
<feature type="domain" description="Cupin type-2" evidence="3">
    <location>
        <begin position="166"/>
        <end position="228"/>
    </location>
</feature>